<keyword evidence="2" id="KW-1185">Reference proteome</keyword>
<organism evidence="2 3">
    <name type="scientific">Panagrolaimus davidi</name>
    <dbReference type="NCBI Taxonomy" id="227884"/>
    <lineage>
        <taxon>Eukaryota</taxon>
        <taxon>Metazoa</taxon>
        <taxon>Ecdysozoa</taxon>
        <taxon>Nematoda</taxon>
        <taxon>Chromadorea</taxon>
        <taxon>Rhabditida</taxon>
        <taxon>Tylenchina</taxon>
        <taxon>Panagrolaimomorpha</taxon>
        <taxon>Panagrolaimoidea</taxon>
        <taxon>Panagrolaimidae</taxon>
        <taxon>Panagrolaimus</taxon>
    </lineage>
</organism>
<reference evidence="3" key="1">
    <citation type="submission" date="2022-11" db="UniProtKB">
        <authorList>
            <consortium name="WormBaseParasite"/>
        </authorList>
    </citation>
    <scope>IDENTIFICATION</scope>
</reference>
<name>A0A914Q573_9BILA</name>
<dbReference type="Proteomes" id="UP000887578">
    <property type="component" value="Unplaced"/>
</dbReference>
<accession>A0A914Q573</accession>
<evidence type="ECO:0000313" key="2">
    <source>
        <dbReference type="Proteomes" id="UP000887578"/>
    </source>
</evidence>
<dbReference type="WBParaSite" id="PDA_v2.g22314.t1">
    <property type="protein sequence ID" value="PDA_v2.g22314.t1"/>
    <property type="gene ID" value="PDA_v2.g22314"/>
</dbReference>
<proteinExistence type="predicted"/>
<evidence type="ECO:0000256" key="1">
    <source>
        <dbReference type="SAM" id="SignalP"/>
    </source>
</evidence>
<feature type="chain" id="PRO_5037962423" evidence="1">
    <location>
        <begin position="27"/>
        <end position="76"/>
    </location>
</feature>
<evidence type="ECO:0000313" key="3">
    <source>
        <dbReference type="WBParaSite" id="PDA_v2.g22314.t1"/>
    </source>
</evidence>
<dbReference type="AlphaFoldDB" id="A0A914Q573"/>
<feature type="signal peptide" evidence="1">
    <location>
        <begin position="1"/>
        <end position="26"/>
    </location>
</feature>
<sequence length="76" mass="8267">MSSKTVIILCLIAAVFGFALIDTISAQYLYENGYYPYSAASASYGYGNRYYGSNGVYPYAAYNGYGYYGKRSAGNA</sequence>
<protein>
    <submittedName>
        <fullName evidence="3">Uncharacterized protein</fullName>
    </submittedName>
</protein>
<keyword evidence="1" id="KW-0732">Signal</keyword>